<evidence type="ECO:0000256" key="4">
    <source>
        <dbReference type="ARBA" id="ARBA00011738"/>
    </source>
</evidence>
<evidence type="ECO:0000256" key="6">
    <source>
        <dbReference type="ARBA" id="ARBA00022603"/>
    </source>
</evidence>
<dbReference type="SUPFAM" id="SSF53335">
    <property type="entry name" value="S-adenosyl-L-methionine-dependent methyltransferases"/>
    <property type="match status" value="1"/>
</dbReference>
<dbReference type="InterPro" id="IPR029063">
    <property type="entry name" value="SAM-dependent_MTases_sf"/>
</dbReference>
<dbReference type="InParanoid" id="A0A2G5F9N8"/>
<dbReference type="CDD" id="cd02440">
    <property type="entry name" value="AdoMet_MTases"/>
    <property type="match status" value="1"/>
</dbReference>
<comment type="subunit">
    <text evidence="4">Homodimer.</text>
</comment>
<evidence type="ECO:0000256" key="2">
    <source>
        <dbReference type="ARBA" id="ARBA00004913"/>
    </source>
</evidence>
<comment type="subcellular location">
    <subcellularLocation>
        <location evidence="1">Cytoplasm</location>
    </subcellularLocation>
</comment>
<dbReference type="Pfam" id="PF02353">
    <property type="entry name" value="CMAS"/>
    <property type="match status" value="1"/>
</dbReference>
<proteinExistence type="inferred from homology"/>
<dbReference type="EMBL" id="KZ305018">
    <property type="protein sequence ID" value="PIA64721.1"/>
    <property type="molecule type" value="Genomic_DNA"/>
</dbReference>
<dbReference type="STRING" id="218851.A0A2G5F9N8"/>
<dbReference type="AlphaFoldDB" id="A0A2G5F9N8"/>
<dbReference type="PANTHER" id="PTHR43832">
    <property type="match status" value="1"/>
</dbReference>
<evidence type="ECO:0000313" key="10">
    <source>
        <dbReference type="Proteomes" id="UP000230069"/>
    </source>
</evidence>
<keyword evidence="5" id="KW-0963">Cytoplasm</keyword>
<evidence type="ECO:0000256" key="7">
    <source>
        <dbReference type="ARBA" id="ARBA00022679"/>
    </source>
</evidence>
<dbReference type="GO" id="GO:0008168">
    <property type="term" value="F:methyltransferase activity"/>
    <property type="evidence" value="ECO:0007669"/>
    <property type="project" value="UniProtKB-KW"/>
</dbReference>
<protein>
    <recommendedName>
        <fullName evidence="11">Methyltransferase domain-containing protein</fullName>
    </recommendedName>
</protein>
<dbReference type="OrthoDB" id="1874523at2759"/>
<keyword evidence="10" id="KW-1185">Reference proteome</keyword>
<evidence type="ECO:0000256" key="1">
    <source>
        <dbReference type="ARBA" id="ARBA00004496"/>
    </source>
</evidence>
<keyword evidence="6" id="KW-0489">Methyltransferase</keyword>
<sequence length="361" mass="41993">MDSLELQSKKKESVVELLERLDGGLVPDDELKELVKIQLEKRLQWGYKPTYEEQVDFHLEFINSLKKLDISGDMEMINDESYDIPISFLNLVFGKTLKQSACYFDHEVMTLDEAEIAMHDLYCERAQIKDGQSILDVGCGQGSLMFHIAQKFKNCIVTGITNSITQKNFIEEQCRNLKLLNVKVILADVRKYEMEAKFDRVIIIATIEHMKNIQLFLKKISMWMKEEGLLFVDHFCHKVFPYHFEALDCDDWHSEYHFPKGSVTFFAASSLLYFQDNVSVVSHWILNGKHMARSLDEWQKNLLSNHDAAKDLLIFALGNKTAAEKCMNYYQTFNVATSEQFSYNNGEEWMISHILFCKKNV</sequence>
<dbReference type="Gene3D" id="3.40.50.150">
    <property type="entry name" value="Vaccinia Virus protein VP39"/>
    <property type="match status" value="1"/>
</dbReference>
<evidence type="ECO:0000256" key="3">
    <source>
        <dbReference type="ARBA" id="ARBA00010815"/>
    </source>
</evidence>
<evidence type="ECO:0000256" key="5">
    <source>
        <dbReference type="ARBA" id="ARBA00022490"/>
    </source>
</evidence>
<comment type="similarity">
    <text evidence="3">Belongs to the CFA/CMAS family.</text>
</comment>
<keyword evidence="7" id="KW-0808">Transferase</keyword>
<dbReference type="FunFam" id="3.40.50.150:FF:000554">
    <property type="entry name" value="Cation-transporting ATPase"/>
    <property type="match status" value="1"/>
</dbReference>
<keyword evidence="8" id="KW-0949">S-adenosyl-L-methionine</keyword>
<gene>
    <name evidence="9" type="ORF">AQUCO_00100292v1</name>
</gene>
<evidence type="ECO:0000256" key="8">
    <source>
        <dbReference type="ARBA" id="ARBA00022691"/>
    </source>
</evidence>
<dbReference type="GO" id="GO:0005737">
    <property type="term" value="C:cytoplasm"/>
    <property type="evidence" value="ECO:0007669"/>
    <property type="project" value="UniProtKB-SubCell"/>
</dbReference>
<name>A0A2G5F9N8_AQUCA</name>
<dbReference type="Proteomes" id="UP000230069">
    <property type="component" value="Unassembled WGS sequence"/>
</dbReference>
<dbReference type="GO" id="GO:0032259">
    <property type="term" value="P:methylation"/>
    <property type="evidence" value="ECO:0007669"/>
    <property type="project" value="UniProtKB-KW"/>
</dbReference>
<evidence type="ECO:0008006" key="11">
    <source>
        <dbReference type="Google" id="ProtNLM"/>
    </source>
</evidence>
<evidence type="ECO:0000313" key="9">
    <source>
        <dbReference type="EMBL" id="PIA64721.1"/>
    </source>
</evidence>
<organism evidence="9 10">
    <name type="scientific">Aquilegia coerulea</name>
    <name type="common">Rocky mountain columbine</name>
    <dbReference type="NCBI Taxonomy" id="218851"/>
    <lineage>
        <taxon>Eukaryota</taxon>
        <taxon>Viridiplantae</taxon>
        <taxon>Streptophyta</taxon>
        <taxon>Embryophyta</taxon>
        <taxon>Tracheophyta</taxon>
        <taxon>Spermatophyta</taxon>
        <taxon>Magnoliopsida</taxon>
        <taxon>Ranunculales</taxon>
        <taxon>Ranunculaceae</taxon>
        <taxon>Thalictroideae</taxon>
        <taxon>Aquilegia</taxon>
    </lineage>
</organism>
<dbReference type="PANTHER" id="PTHR43832:SF1">
    <property type="entry name" value="S-ADENOSYL-L-METHIONINE-DEPENDENT METHYLTRANSFERASES SUPERFAMILY PROTEIN"/>
    <property type="match status" value="1"/>
</dbReference>
<comment type="pathway">
    <text evidence="2">Alkaloid biosynthesis.</text>
</comment>
<accession>A0A2G5F9N8</accession>
<reference evidence="9 10" key="1">
    <citation type="submission" date="2017-09" db="EMBL/GenBank/DDBJ databases">
        <title>WGS assembly of Aquilegia coerulea Goldsmith.</title>
        <authorList>
            <person name="Hodges S."/>
            <person name="Kramer E."/>
            <person name="Nordborg M."/>
            <person name="Tomkins J."/>
            <person name="Borevitz J."/>
            <person name="Derieg N."/>
            <person name="Yan J."/>
            <person name="Mihaltcheva S."/>
            <person name="Hayes R.D."/>
            <person name="Rokhsar D."/>
        </authorList>
    </citation>
    <scope>NUCLEOTIDE SEQUENCE [LARGE SCALE GENOMIC DNA]</scope>
    <source>
        <strain evidence="10">cv. Goldsmith</strain>
    </source>
</reference>